<sequence length="998" mass="110570">MHTARGDGVAGIKQHRRDLSSDGVKNLVTASRRGRLKRGSRIIYVATASGLQSRLRKLSAEEAWATIKNLAQYEDKGWDDPVDPEEGSLNHENPDIEQLLGVIEYKVDALMKDAISLIGKERVRQLEEYMKVIVGDFMKLSSEVTRRLKEKIREEGSRMRTIKKITKYPDMEAPKPLAGHKFPENPKKNVLDTLKSTRTNSLWIRYVQLNFSNPPRFQKSTFGFKPVMSSASSAVTYTSVYTDSEPGRVFWGADEEISDGDVPRVIVYGYDGLPMQPVDPPSPDYVPGPEHPASPDYVPGPEHPPSPIEIPYVPEPEYPEYLVPSEDEAPMEDQPLPADASPVALSPGYVPDSDPEEDPEEDSEEEHADYPADGGDGDDEPSGDDTDDDDADDDDEEPFEDEEDDEEEEEHLAPADSPVIPVVDPVPSAGDTEAFETDESAPTPRPPQIRIPFAQTRLRRARKTVRPEPPMSASMEARIAEHAAAPTPPLPVTPLPLPLPSPLTTSPTDAGAPLGYRAAGIRMRAAVASPPSLLPPTSPRTDIPEAEMPPRKRACLTTPAPGYEIGESSAAGAARQPRPTPEVDTWDEIVEAMMEIAPTTLEGVDQRVTELDTTVRQRTEEFKIRFEEARDDRAYLGALVNSLYRDRPYHRHTALAMNLPQNRKQAEIHSNVLKPGMYRIATTTTQNREPQLPHASRNTNPHVSKSLGVNHTTSVSRPQLKCYQVKDKVVPNNSQVKFKKKEVEDHHRISSISKKTKSVTACNDSSKSRTLNVNAVCAECGKCVFNSNHDACVSRYLNDVNARTKKPKVVPISASKPKRKANKSVATPHKKTIVQLILFIVDSGCTKHMTGNLKLLCNFVEKFMGTVHFGNDQFAPILGYGDLNQGNVTIKRVYYVEGLNHNLFSVGQFCDADLEVAFRKSTCFVRDLQGNDLLTGLVPQGQKVSDYDNSDTVPPRQHVVPTAEKTDSSQQGLEFLFSPLLEEYYNPTHGHAEDNNNG</sequence>
<feature type="compositionally biased region" description="Acidic residues" evidence="1">
    <location>
        <begin position="353"/>
        <end position="367"/>
    </location>
</feature>
<feature type="region of interest" description="Disordered" evidence="1">
    <location>
        <begin position="529"/>
        <end position="548"/>
    </location>
</feature>
<feature type="compositionally biased region" description="Acidic residues" evidence="1">
    <location>
        <begin position="375"/>
        <end position="410"/>
    </location>
</feature>
<comment type="caution">
    <text evidence="3">The sequence shown here is derived from an EMBL/GenBank/DDBJ whole genome shotgun (WGS) entry which is preliminary data.</text>
</comment>
<evidence type="ECO:0000259" key="2">
    <source>
        <dbReference type="Pfam" id="PF22936"/>
    </source>
</evidence>
<feature type="compositionally biased region" description="Pro residues" evidence="1">
    <location>
        <begin position="277"/>
        <end position="292"/>
    </location>
</feature>
<organism evidence="3 4">
    <name type="scientific">Tanacetum coccineum</name>
    <dbReference type="NCBI Taxonomy" id="301880"/>
    <lineage>
        <taxon>Eukaryota</taxon>
        <taxon>Viridiplantae</taxon>
        <taxon>Streptophyta</taxon>
        <taxon>Embryophyta</taxon>
        <taxon>Tracheophyta</taxon>
        <taxon>Spermatophyta</taxon>
        <taxon>Magnoliopsida</taxon>
        <taxon>eudicotyledons</taxon>
        <taxon>Gunneridae</taxon>
        <taxon>Pentapetalae</taxon>
        <taxon>asterids</taxon>
        <taxon>campanulids</taxon>
        <taxon>Asterales</taxon>
        <taxon>Asteraceae</taxon>
        <taxon>Asteroideae</taxon>
        <taxon>Anthemideae</taxon>
        <taxon>Anthemidinae</taxon>
        <taxon>Tanacetum</taxon>
    </lineage>
</organism>
<evidence type="ECO:0000313" key="4">
    <source>
        <dbReference type="Proteomes" id="UP001151760"/>
    </source>
</evidence>
<feature type="compositionally biased region" description="Low complexity" evidence="1">
    <location>
        <begin position="414"/>
        <end position="429"/>
    </location>
</feature>
<accession>A0ABQ5ADV9</accession>
<name>A0ABQ5ADV9_9ASTR</name>
<feature type="domain" description="Retrovirus-related Pol polyprotein from transposon TNT 1-94-like beta-barrel" evidence="2">
    <location>
        <begin position="839"/>
        <end position="911"/>
    </location>
</feature>
<proteinExistence type="predicted"/>
<feature type="region of interest" description="Disordered" evidence="1">
    <location>
        <begin position="275"/>
        <end position="471"/>
    </location>
</feature>
<feature type="compositionally biased region" description="Pro residues" evidence="1">
    <location>
        <begin position="301"/>
        <end position="316"/>
    </location>
</feature>
<dbReference type="Pfam" id="PF22936">
    <property type="entry name" value="Pol_BBD"/>
    <property type="match status" value="1"/>
</dbReference>
<evidence type="ECO:0000313" key="3">
    <source>
        <dbReference type="EMBL" id="GJS99726.1"/>
    </source>
</evidence>
<protein>
    <recommendedName>
        <fullName evidence="2">Retrovirus-related Pol polyprotein from transposon TNT 1-94-like beta-barrel domain-containing protein</fullName>
    </recommendedName>
</protein>
<evidence type="ECO:0000256" key="1">
    <source>
        <dbReference type="SAM" id="MobiDB-lite"/>
    </source>
</evidence>
<dbReference type="EMBL" id="BQNB010012140">
    <property type="protein sequence ID" value="GJS99726.1"/>
    <property type="molecule type" value="Genomic_DNA"/>
</dbReference>
<dbReference type="Proteomes" id="UP001151760">
    <property type="component" value="Unassembled WGS sequence"/>
</dbReference>
<keyword evidence="4" id="KW-1185">Reference proteome</keyword>
<dbReference type="InterPro" id="IPR054722">
    <property type="entry name" value="PolX-like_BBD"/>
</dbReference>
<reference evidence="3" key="2">
    <citation type="submission" date="2022-01" db="EMBL/GenBank/DDBJ databases">
        <authorList>
            <person name="Yamashiro T."/>
            <person name="Shiraishi A."/>
            <person name="Satake H."/>
            <person name="Nakayama K."/>
        </authorList>
    </citation>
    <scope>NUCLEOTIDE SEQUENCE</scope>
</reference>
<reference evidence="3" key="1">
    <citation type="journal article" date="2022" name="Int. J. Mol. Sci.">
        <title>Draft Genome of Tanacetum Coccineum: Genomic Comparison of Closely Related Tanacetum-Family Plants.</title>
        <authorList>
            <person name="Yamashiro T."/>
            <person name="Shiraishi A."/>
            <person name="Nakayama K."/>
            <person name="Satake H."/>
        </authorList>
    </citation>
    <scope>NUCLEOTIDE SEQUENCE</scope>
</reference>
<gene>
    <name evidence="3" type="ORF">Tco_0820896</name>
</gene>